<dbReference type="Gene3D" id="3.30.1330.60">
    <property type="entry name" value="OmpA-like domain"/>
    <property type="match status" value="1"/>
</dbReference>
<accession>E4RSL1</accession>
<dbReference type="SUPFAM" id="SSF82171">
    <property type="entry name" value="DPP6 N-terminal domain-like"/>
    <property type="match status" value="1"/>
</dbReference>
<sequence>MRLCWVLLFLAFNVWGQSAQKWIQKGDEYRQKLAFADAVDAYQKALKREQSLSEGEKVQLKIGLGEAYYQLRRYELAFQSWEPVKEKAPVSLHKKYAQVLAALGRYEEAAKIWGKVQGGQLQERVLLNPDPLVRNADSYQIEYLGINSNNPEFSPTYYKDGLVFVSARKSARMVKRIFSWDKTDFLDLFFVSERALKKKDMAVLGTGGDNLMQAGARPLGKDYYTPQTSNDTPTIGHAIGELEEYKEFSSIPSTPFSKRLNSKYHEGPSIFYDTKMIFTRTGKSGKLQLYSASKKGKDWQVHGALSFVSELYSFGHPAISKDAKVLFFISDMPGGFGGTDIYYSVINNGKFSRPVNAGSKVNTSGDELFPFMDEGGNLYFSSNGHAGLGGLDLFVLDWDFQKMEARDLVRNLGAPLNSSFDDFGIIANRDRTEGYFSSNRKRGGNDDDIYRFARLGQVYGFRDLVVQIKDRSGLLKDVLVQCGYYMQNTGVEGQVSLCLQADSDFDITIKKEGYLTKVVPYTNKGKSEYIPDTLHILMDKVPLPGKITQHWDAGKFIDFAVWVTDDQNRPLSDVKVILRSGSEVQIQISDQDGKVIFKRDPERNYELESEKSGYSKIVENIRSEVRKERKTPQKIHRSTMYKIGDVIRLENIYYDNESYKLGAQAKQSLRKIGELLQKSPELAIEVSSHTDTRGSAQANMILSERRAEEVKKFLVQYISGHRISAVGKGESQPVNACGDGVQCTDAEHARNRRTEIRILKLVSSE</sequence>
<dbReference type="InterPro" id="IPR006665">
    <property type="entry name" value="OmpA-like"/>
</dbReference>
<dbReference type="InterPro" id="IPR036737">
    <property type="entry name" value="OmpA-like_sf"/>
</dbReference>
<dbReference type="AlphaFoldDB" id="E4RSL1"/>
<evidence type="ECO:0000256" key="1">
    <source>
        <dbReference type="ARBA" id="ARBA00004442"/>
    </source>
</evidence>
<dbReference type="SMART" id="SM00028">
    <property type="entry name" value="TPR"/>
    <property type="match status" value="2"/>
</dbReference>
<dbReference type="InterPro" id="IPR011990">
    <property type="entry name" value="TPR-like_helical_dom_sf"/>
</dbReference>
<evidence type="ECO:0000313" key="7">
    <source>
        <dbReference type="Proteomes" id="UP000007435"/>
    </source>
</evidence>
<evidence type="ECO:0000256" key="4">
    <source>
        <dbReference type="PROSITE-ProRule" id="PRU00473"/>
    </source>
</evidence>
<dbReference type="OrthoDB" id="1488841at2"/>
<evidence type="ECO:0000259" key="5">
    <source>
        <dbReference type="PROSITE" id="PS51123"/>
    </source>
</evidence>
<feature type="domain" description="OmpA-like" evidence="5">
    <location>
        <begin position="641"/>
        <end position="762"/>
    </location>
</feature>
<dbReference type="RefSeq" id="WP_013409613.1">
    <property type="nucleotide sequence ID" value="NC_014655.1"/>
</dbReference>
<dbReference type="Pfam" id="PF00691">
    <property type="entry name" value="OmpA"/>
    <property type="match status" value="1"/>
</dbReference>
<reference evidence="6 7" key="2">
    <citation type="journal article" date="2011" name="Stand. Genomic Sci.">
        <title>Complete genome sequence of Leadbetterella byssophila type strain (4M15).</title>
        <authorList>
            <person name="Abt B."/>
            <person name="Teshima H."/>
            <person name="Lucas S."/>
            <person name="Lapidus A."/>
            <person name="Del Rio T.G."/>
            <person name="Nolan M."/>
            <person name="Tice H."/>
            <person name="Cheng J.F."/>
            <person name="Pitluck S."/>
            <person name="Liolios K."/>
            <person name="Pagani I."/>
            <person name="Ivanova N."/>
            <person name="Mavromatis K."/>
            <person name="Pati A."/>
            <person name="Tapia R."/>
            <person name="Han C."/>
            <person name="Goodwin L."/>
            <person name="Chen A."/>
            <person name="Palaniappan K."/>
            <person name="Land M."/>
            <person name="Hauser L."/>
            <person name="Chang Y.J."/>
            <person name="Jeffries C.D."/>
            <person name="Rohde M."/>
            <person name="Goker M."/>
            <person name="Tindall B.J."/>
            <person name="Detter J.C."/>
            <person name="Woyke T."/>
            <person name="Bristow J."/>
            <person name="Eisen J.A."/>
            <person name="Markowitz V."/>
            <person name="Hugenholtz P."/>
            <person name="Klenk H.P."/>
            <person name="Kyrpides N.C."/>
        </authorList>
    </citation>
    <scope>NUCLEOTIDE SEQUENCE [LARGE SCALE GENOMIC DNA]</scope>
    <source>
        <strain evidence="7">DSM 17132 / JCM 16389 / KACC 11308 / NBRC 106382 / 4M15</strain>
    </source>
</reference>
<name>E4RSL1_LEAB4</name>
<dbReference type="STRING" id="649349.Lbys_2919"/>
<proteinExistence type="predicted"/>
<dbReference type="InterPro" id="IPR006664">
    <property type="entry name" value="OMP_bac"/>
</dbReference>
<dbReference type="KEGG" id="lby:Lbys_2919"/>
<dbReference type="InterPro" id="IPR019734">
    <property type="entry name" value="TPR_rpt"/>
</dbReference>
<reference key="1">
    <citation type="submission" date="2010-11" db="EMBL/GenBank/DDBJ databases">
        <title>The complete genome of Leadbetterella byssophila DSM 17132.</title>
        <authorList>
            <consortium name="US DOE Joint Genome Institute (JGI-PGF)"/>
            <person name="Lucas S."/>
            <person name="Copeland A."/>
            <person name="Lapidus A."/>
            <person name="Glavina del Rio T."/>
            <person name="Dalin E."/>
            <person name="Tice H."/>
            <person name="Bruce D."/>
            <person name="Goodwin L."/>
            <person name="Pitluck S."/>
            <person name="Kyrpides N."/>
            <person name="Mavromatis K."/>
            <person name="Ivanova N."/>
            <person name="Teshima H."/>
            <person name="Brettin T."/>
            <person name="Detter J.C."/>
            <person name="Han C."/>
            <person name="Tapia R."/>
            <person name="Land M."/>
            <person name="Hauser L."/>
            <person name="Markowitz V."/>
            <person name="Cheng J.-F."/>
            <person name="Hugenholtz P."/>
            <person name="Woyke T."/>
            <person name="Wu D."/>
            <person name="Tindall B."/>
            <person name="Pomrenke H.G."/>
            <person name="Brambilla E."/>
            <person name="Klenk H.-P."/>
            <person name="Eisen J.A."/>
        </authorList>
    </citation>
    <scope>NUCLEOTIDE SEQUENCE [LARGE SCALE GENOMIC DNA]</scope>
    <source>
        <strain>DSM 17132</strain>
    </source>
</reference>
<dbReference type="InterPro" id="IPR050330">
    <property type="entry name" value="Bact_OuterMem_StrucFunc"/>
</dbReference>
<protein>
    <submittedName>
        <fullName evidence="6">OmpA/MotB domain protein</fullName>
    </submittedName>
</protein>
<keyword evidence="2 4" id="KW-0472">Membrane</keyword>
<dbReference type="CDD" id="cd07185">
    <property type="entry name" value="OmpA_C-like"/>
    <property type="match status" value="1"/>
</dbReference>
<dbReference type="Proteomes" id="UP000007435">
    <property type="component" value="Chromosome"/>
</dbReference>
<dbReference type="HOGENOM" id="CLU_014978_0_0_10"/>
<dbReference type="eggNOG" id="COG0457">
    <property type="taxonomic scope" value="Bacteria"/>
</dbReference>
<dbReference type="PANTHER" id="PTHR30329:SF21">
    <property type="entry name" value="LIPOPROTEIN YIAD-RELATED"/>
    <property type="match status" value="1"/>
</dbReference>
<dbReference type="PRINTS" id="PR01021">
    <property type="entry name" value="OMPADOMAIN"/>
</dbReference>
<evidence type="ECO:0000256" key="2">
    <source>
        <dbReference type="ARBA" id="ARBA00023136"/>
    </source>
</evidence>
<dbReference type="PROSITE" id="PS51123">
    <property type="entry name" value="OMPA_2"/>
    <property type="match status" value="1"/>
</dbReference>
<dbReference type="SUPFAM" id="SSF48452">
    <property type="entry name" value="TPR-like"/>
    <property type="match status" value="1"/>
</dbReference>
<evidence type="ECO:0000313" key="6">
    <source>
        <dbReference type="EMBL" id="ADQ18581.1"/>
    </source>
</evidence>
<keyword evidence="3" id="KW-0998">Cell outer membrane</keyword>
<keyword evidence="7" id="KW-1185">Reference proteome</keyword>
<dbReference type="Gene3D" id="1.25.40.10">
    <property type="entry name" value="Tetratricopeptide repeat domain"/>
    <property type="match status" value="1"/>
</dbReference>
<evidence type="ECO:0000256" key="3">
    <source>
        <dbReference type="ARBA" id="ARBA00023237"/>
    </source>
</evidence>
<dbReference type="eggNOG" id="COG2885">
    <property type="taxonomic scope" value="Bacteria"/>
</dbReference>
<dbReference type="SUPFAM" id="SSF103088">
    <property type="entry name" value="OmpA-like"/>
    <property type="match status" value="1"/>
</dbReference>
<dbReference type="PANTHER" id="PTHR30329">
    <property type="entry name" value="STATOR ELEMENT OF FLAGELLAR MOTOR COMPLEX"/>
    <property type="match status" value="1"/>
</dbReference>
<gene>
    <name evidence="6" type="ordered locus">Lbys_2919</name>
</gene>
<dbReference type="EMBL" id="CP002305">
    <property type="protein sequence ID" value="ADQ18581.1"/>
    <property type="molecule type" value="Genomic_DNA"/>
</dbReference>
<organism evidence="6 7">
    <name type="scientific">Leadbetterella byssophila (strain DSM 17132 / JCM 16389 / KACC 11308 / NBRC 106382 / 4M15)</name>
    <dbReference type="NCBI Taxonomy" id="649349"/>
    <lineage>
        <taxon>Bacteria</taxon>
        <taxon>Pseudomonadati</taxon>
        <taxon>Bacteroidota</taxon>
        <taxon>Cytophagia</taxon>
        <taxon>Cytophagales</taxon>
        <taxon>Leadbetterellaceae</taxon>
        <taxon>Leadbetterella</taxon>
    </lineage>
</organism>
<comment type="subcellular location">
    <subcellularLocation>
        <location evidence="1">Cell outer membrane</location>
    </subcellularLocation>
</comment>
<dbReference type="GO" id="GO:0009279">
    <property type="term" value="C:cell outer membrane"/>
    <property type="evidence" value="ECO:0007669"/>
    <property type="project" value="UniProtKB-SubCell"/>
</dbReference>